<keyword evidence="3" id="KW-1185">Reference proteome</keyword>
<name>A0A9P0ZP23_CUSEU</name>
<accession>A0A9P0ZP23</accession>
<reference evidence="2" key="1">
    <citation type="submission" date="2022-07" db="EMBL/GenBank/DDBJ databases">
        <authorList>
            <person name="Macas J."/>
            <person name="Novak P."/>
            <person name="Neumann P."/>
        </authorList>
    </citation>
    <scope>NUCLEOTIDE SEQUENCE</scope>
</reference>
<organism evidence="2 3">
    <name type="scientific">Cuscuta europaea</name>
    <name type="common">European dodder</name>
    <dbReference type="NCBI Taxonomy" id="41803"/>
    <lineage>
        <taxon>Eukaryota</taxon>
        <taxon>Viridiplantae</taxon>
        <taxon>Streptophyta</taxon>
        <taxon>Embryophyta</taxon>
        <taxon>Tracheophyta</taxon>
        <taxon>Spermatophyta</taxon>
        <taxon>Magnoliopsida</taxon>
        <taxon>eudicotyledons</taxon>
        <taxon>Gunneridae</taxon>
        <taxon>Pentapetalae</taxon>
        <taxon>asterids</taxon>
        <taxon>lamiids</taxon>
        <taxon>Solanales</taxon>
        <taxon>Convolvulaceae</taxon>
        <taxon>Cuscuteae</taxon>
        <taxon>Cuscuta</taxon>
        <taxon>Cuscuta subgen. Cuscuta</taxon>
    </lineage>
</organism>
<protein>
    <submittedName>
        <fullName evidence="2">Uncharacterized protein</fullName>
    </submittedName>
</protein>
<feature type="region of interest" description="Disordered" evidence="1">
    <location>
        <begin position="27"/>
        <end position="46"/>
    </location>
</feature>
<feature type="compositionally biased region" description="Polar residues" evidence="1">
    <location>
        <begin position="28"/>
        <end position="41"/>
    </location>
</feature>
<evidence type="ECO:0000256" key="1">
    <source>
        <dbReference type="SAM" id="MobiDB-lite"/>
    </source>
</evidence>
<proteinExistence type="predicted"/>
<sequence>MTRVAAPTSTSVYNKYIKYLQNKKSKDGSSISIRTLNSNRPQDPAKSKEITFSHSLILPRCPLRFSTQLPTFFLIFLKSHKLTLIFALFLLKLPFVGFQLNKLSFFF</sequence>
<evidence type="ECO:0000313" key="2">
    <source>
        <dbReference type="EMBL" id="CAH9105601.1"/>
    </source>
</evidence>
<evidence type="ECO:0000313" key="3">
    <source>
        <dbReference type="Proteomes" id="UP001152484"/>
    </source>
</evidence>
<comment type="caution">
    <text evidence="2">The sequence shown here is derived from an EMBL/GenBank/DDBJ whole genome shotgun (WGS) entry which is preliminary data.</text>
</comment>
<dbReference type="Proteomes" id="UP001152484">
    <property type="component" value="Unassembled WGS sequence"/>
</dbReference>
<dbReference type="AlphaFoldDB" id="A0A9P0ZP23"/>
<gene>
    <name evidence="2" type="ORF">CEURO_LOCUS16963</name>
</gene>
<dbReference type="EMBL" id="CAMAPE010000048">
    <property type="protein sequence ID" value="CAH9105601.1"/>
    <property type="molecule type" value="Genomic_DNA"/>
</dbReference>